<reference evidence="2 3" key="1">
    <citation type="submission" date="2015-11" db="EMBL/GenBank/DDBJ databases">
        <title>Genomic analysis of 38 Legionella species identifies large and diverse effector repertoires.</title>
        <authorList>
            <person name="Burstein D."/>
            <person name="Amaro F."/>
            <person name="Zusman T."/>
            <person name="Lifshitz Z."/>
            <person name="Cohen O."/>
            <person name="Gilbert J.A."/>
            <person name="Pupko T."/>
            <person name="Shuman H.A."/>
            <person name="Segal G."/>
        </authorList>
    </citation>
    <scope>NUCLEOTIDE SEQUENCE [LARGE SCALE GENOMIC DNA]</scope>
    <source>
        <strain evidence="2 3">ATCC 49504</strain>
    </source>
</reference>
<evidence type="ECO:0000256" key="1">
    <source>
        <dbReference type="SAM" id="MobiDB-lite"/>
    </source>
</evidence>
<feature type="region of interest" description="Disordered" evidence="1">
    <location>
        <begin position="467"/>
        <end position="499"/>
    </location>
</feature>
<evidence type="ECO:0000313" key="2">
    <source>
        <dbReference type="EMBL" id="KTC97209.1"/>
    </source>
</evidence>
<dbReference type="STRING" id="45065.Lgee_1870"/>
<sequence length="499" mass="55844">MEWYVELINTFIDRHVTIPQQEEARSGVNLILQVLSDILKRMAPVDFKALANAADYTGHSLSVKQCGEIIGLISDFHQAILTLTSEMHQEILMNSALDINEVYRHAEKHVSDSGAVCQDIEDCAIPLSDTESYPSDYDTNEDIDASEENLIPDCVEPICAALKTRLTAMALPEPSVYLGSSIKLAEIFGCLNHLPAPPIARRLVILQEQLPRMMSGLYEKLKPLMRLQSHGLTHDDSTQFQLAFMHLLIQLEAATREEAKSALPHATTRLAQHLKLNDAPALKILATALENELMYFKRELFQRKTNPSFTQILACCNELECMMGGNRAVDLPLAALNTHYEAHPSWKNHRLQAKHFLRIFLAILILQLKQDDYGILCFEMADKRLDFLRSPYEASTVDMLIALEKGALRLFNYQLEPKINALKAWYAANPPSDAARQSLMTFCSDDSHLHASIHRLLFEADASSSSARGSVDARQPAVPSHSDETMLQGTHDAHSSPAH</sequence>
<dbReference type="RefSeq" id="WP_028385827.1">
    <property type="nucleotide sequence ID" value="NZ_CAAAHN010000002.1"/>
</dbReference>
<dbReference type="EMBL" id="LNYC01000072">
    <property type="protein sequence ID" value="KTC97209.1"/>
    <property type="molecule type" value="Genomic_DNA"/>
</dbReference>
<dbReference type="PATRIC" id="fig|45065.4.peg.2027"/>
<name>A0A0W0TNS7_9GAMM</name>
<evidence type="ECO:0000313" key="3">
    <source>
        <dbReference type="Proteomes" id="UP000054785"/>
    </source>
</evidence>
<proteinExistence type="predicted"/>
<organism evidence="2 3">
    <name type="scientific">Legionella geestiana</name>
    <dbReference type="NCBI Taxonomy" id="45065"/>
    <lineage>
        <taxon>Bacteria</taxon>
        <taxon>Pseudomonadati</taxon>
        <taxon>Pseudomonadota</taxon>
        <taxon>Gammaproteobacteria</taxon>
        <taxon>Legionellales</taxon>
        <taxon>Legionellaceae</taxon>
        <taxon>Legionella</taxon>
    </lineage>
</organism>
<gene>
    <name evidence="2" type="ORF">Lgee_1870</name>
</gene>
<dbReference type="AlphaFoldDB" id="A0A0W0TNS7"/>
<protein>
    <submittedName>
        <fullName evidence="2">Uncharacterized protein</fullName>
    </submittedName>
</protein>
<dbReference type="Proteomes" id="UP000054785">
    <property type="component" value="Unassembled WGS sequence"/>
</dbReference>
<keyword evidence="3" id="KW-1185">Reference proteome</keyword>
<comment type="caution">
    <text evidence="2">The sequence shown here is derived from an EMBL/GenBank/DDBJ whole genome shotgun (WGS) entry which is preliminary data.</text>
</comment>
<accession>A0A0W0TNS7</accession>